<dbReference type="SUPFAM" id="SSF51735">
    <property type="entry name" value="NAD(P)-binding Rossmann-fold domains"/>
    <property type="match status" value="1"/>
</dbReference>
<dbReference type="STRING" id="322104.A3LSI9"/>
<dbReference type="InterPro" id="IPR047109">
    <property type="entry name" value="CAD-like"/>
</dbReference>
<protein>
    <submittedName>
        <fullName evidence="7">Alcohol dehydrogenase (NADP dependent)</fullName>
    </submittedName>
</protein>
<dbReference type="GO" id="GO:0008270">
    <property type="term" value="F:zinc ion binding"/>
    <property type="evidence" value="ECO:0007669"/>
    <property type="project" value="InterPro"/>
</dbReference>
<dbReference type="InterPro" id="IPR013154">
    <property type="entry name" value="ADH-like_N"/>
</dbReference>
<dbReference type="InterPro" id="IPR011032">
    <property type="entry name" value="GroES-like_sf"/>
</dbReference>
<dbReference type="Gene3D" id="3.90.180.10">
    <property type="entry name" value="Medium-chain alcohol dehydrogenases, catalytic domain"/>
    <property type="match status" value="1"/>
</dbReference>
<accession>A3LSI9</accession>
<sequence>MSKSTSTTVPAKFSGFAVDKPENWNKAKLVQYDPKPFKPYDITIKVICCGVCGSDCHTVLGSWGPLNRDDLVVGHEIVGEVIEIGSEVTNHKLGDIVAVGAQSDSCGECELCENNNEQYCRDGIAATYNFPNKRCGGYVTQGGYASHLRVNSYFAASVPKNLDVHYAAPLLCGGLTVYSPIVRHGGYDLKDKRIGIVGIGGLGSMAIQIANALGAKEVVAFSRTSDKKEDALKLGASRIIATKEDPDWSKSNAATFDIILNCASFGKGVNFDSFFGALKLGGKYVNVSAPPSDELISLSPRNLIFGGFSIVGSVIGSMKEANELLKLYADNNLAPWIEKVPISEEGVHTVMNRINVSDVKYRFVLTDYDKAFNN</sequence>
<evidence type="ECO:0000256" key="1">
    <source>
        <dbReference type="ARBA" id="ARBA00001947"/>
    </source>
</evidence>
<gene>
    <name evidence="7" type="primary">ADH3</name>
    <name evidence="7" type="ORF">PICST_88760</name>
</gene>
<comment type="similarity">
    <text evidence="5">Belongs to the zinc-containing alcohol dehydrogenase family.</text>
</comment>
<keyword evidence="4" id="KW-0560">Oxidoreductase</keyword>
<dbReference type="OrthoDB" id="1879366at2759"/>
<dbReference type="KEGG" id="pic:PICST_88760"/>
<evidence type="ECO:0000256" key="4">
    <source>
        <dbReference type="ARBA" id="ARBA00023002"/>
    </source>
</evidence>
<evidence type="ECO:0000313" key="8">
    <source>
        <dbReference type="Proteomes" id="UP000002258"/>
    </source>
</evidence>
<dbReference type="PROSITE" id="PS00059">
    <property type="entry name" value="ADH_ZINC"/>
    <property type="match status" value="1"/>
</dbReference>
<dbReference type="InterPro" id="IPR029752">
    <property type="entry name" value="D-isomer_DH_CS1"/>
</dbReference>
<dbReference type="RefSeq" id="XP_001383604.2">
    <property type="nucleotide sequence ID" value="XM_001383567.1"/>
</dbReference>
<dbReference type="HOGENOM" id="CLU_026673_20_2_1"/>
<keyword evidence="8" id="KW-1185">Reference proteome</keyword>
<keyword evidence="2 5" id="KW-0479">Metal-binding</keyword>
<organism evidence="7 8">
    <name type="scientific">Scheffersomyces stipitis (strain ATCC 58785 / CBS 6054 / NBRC 10063 / NRRL Y-11545)</name>
    <name type="common">Yeast</name>
    <name type="synonym">Pichia stipitis</name>
    <dbReference type="NCBI Taxonomy" id="322104"/>
    <lineage>
        <taxon>Eukaryota</taxon>
        <taxon>Fungi</taxon>
        <taxon>Dikarya</taxon>
        <taxon>Ascomycota</taxon>
        <taxon>Saccharomycotina</taxon>
        <taxon>Pichiomycetes</taxon>
        <taxon>Debaryomycetaceae</taxon>
        <taxon>Scheffersomyces</taxon>
    </lineage>
</organism>
<keyword evidence="3 5" id="KW-0862">Zinc</keyword>
<dbReference type="OMA" id="VYCPKMI"/>
<dbReference type="PANTHER" id="PTHR42683">
    <property type="entry name" value="ALDEHYDE REDUCTASE"/>
    <property type="match status" value="1"/>
</dbReference>
<feature type="domain" description="Enoyl reductase (ER)" evidence="6">
    <location>
        <begin position="22"/>
        <end position="365"/>
    </location>
</feature>
<dbReference type="PROSITE" id="PS00065">
    <property type="entry name" value="D_2_HYDROXYACID_DH_1"/>
    <property type="match status" value="1"/>
</dbReference>
<reference evidence="7 8" key="1">
    <citation type="journal article" date="2007" name="Nat. Biotechnol.">
        <title>Genome sequence of the lignocellulose-bioconverting and xylose-fermenting yeast Pichia stipitis.</title>
        <authorList>
            <person name="Jeffries T.W."/>
            <person name="Grigoriev I.V."/>
            <person name="Grimwood J."/>
            <person name="Laplaza J.M."/>
            <person name="Aerts A."/>
            <person name="Salamov A."/>
            <person name="Schmutz J."/>
            <person name="Lindquist E."/>
            <person name="Dehal P."/>
            <person name="Shapiro H."/>
            <person name="Jin Y.S."/>
            <person name="Passoth V."/>
            <person name="Richardson P.M."/>
        </authorList>
    </citation>
    <scope>NUCLEOTIDE SEQUENCE [LARGE SCALE GENOMIC DNA]</scope>
    <source>
        <strain evidence="8">ATCC 58785 / CBS 6054 / NBRC 10063 / NRRL Y-11545</strain>
    </source>
</reference>
<dbReference type="SMART" id="SM00829">
    <property type="entry name" value="PKS_ER"/>
    <property type="match status" value="1"/>
</dbReference>
<evidence type="ECO:0000313" key="7">
    <source>
        <dbReference type="EMBL" id="ABN65575.2"/>
    </source>
</evidence>
<name>A3LSI9_PICST</name>
<dbReference type="GO" id="GO:0016616">
    <property type="term" value="F:oxidoreductase activity, acting on the CH-OH group of donors, NAD or NADP as acceptor"/>
    <property type="evidence" value="ECO:0007669"/>
    <property type="project" value="InterPro"/>
</dbReference>
<dbReference type="FunCoup" id="A3LSI9">
    <property type="interactions" value="528"/>
</dbReference>
<evidence type="ECO:0000259" key="6">
    <source>
        <dbReference type="SMART" id="SM00829"/>
    </source>
</evidence>
<dbReference type="EMBL" id="CP000497">
    <property type="protein sequence ID" value="ABN65575.2"/>
    <property type="molecule type" value="Genomic_DNA"/>
</dbReference>
<dbReference type="CDD" id="cd05283">
    <property type="entry name" value="CAD1"/>
    <property type="match status" value="1"/>
</dbReference>
<dbReference type="AlphaFoldDB" id="A3LSI9"/>
<dbReference type="GeneID" id="4837722"/>
<dbReference type="FunFam" id="3.40.50.720:FF:000022">
    <property type="entry name" value="Cinnamyl alcohol dehydrogenase"/>
    <property type="match status" value="1"/>
</dbReference>
<dbReference type="InParanoid" id="A3LSI9"/>
<evidence type="ECO:0000256" key="5">
    <source>
        <dbReference type="RuleBase" id="RU361277"/>
    </source>
</evidence>
<dbReference type="InterPro" id="IPR002328">
    <property type="entry name" value="ADH_Zn_CS"/>
</dbReference>
<evidence type="ECO:0000256" key="3">
    <source>
        <dbReference type="ARBA" id="ARBA00022833"/>
    </source>
</evidence>
<dbReference type="Gene3D" id="3.40.50.720">
    <property type="entry name" value="NAD(P)-binding Rossmann-like Domain"/>
    <property type="match status" value="1"/>
</dbReference>
<dbReference type="eggNOG" id="KOG0023">
    <property type="taxonomic scope" value="Eukaryota"/>
</dbReference>
<proteinExistence type="inferred from homology"/>
<evidence type="ECO:0000256" key="2">
    <source>
        <dbReference type="ARBA" id="ARBA00022723"/>
    </source>
</evidence>
<dbReference type="SUPFAM" id="SSF50129">
    <property type="entry name" value="GroES-like"/>
    <property type="match status" value="1"/>
</dbReference>
<dbReference type="InterPro" id="IPR020843">
    <property type="entry name" value="ER"/>
</dbReference>
<dbReference type="Pfam" id="PF08240">
    <property type="entry name" value="ADH_N"/>
    <property type="match status" value="1"/>
</dbReference>
<dbReference type="InterPro" id="IPR036291">
    <property type="entry name" value="NAD(P)-bd_dom_sf"/>
</dbReference>
<dbReference type="Pfam" id="PF00107">
    <property type="entry name" value="ADH_zinc_N"/>
    <property type="match status" value="1"/>
</dbReference>
<dbReference type="InterPro" id="IPR013149">
    <property type="entry name" value="ADH-like_C"/>
</dbReference>
<comment type="cofactor">
    <cofactor evidence="1 5">
        <name>Zn(2+)</name>
        <dbReference type="ChEBI" id="CHEBI:29105"/>
    </cofactor>
</comment>
<dbReference type="Proteomes" id="UP000002258">
    <property type="component" value="Chromosome 3"/>
</dbReference>